<dbReference type="EMBL" id="ACOU01000003">
    <property type="protein sequence ID" value="EKX73341.1"/>
    <property type="molecule type" value="Genomic_DNA"/>
</dbReference>
<proteinExistence type="predicted"/>
<dbReference type="AlphaFoldDB" id="L1LDC1"/>
<keyword evidence="3" id="KW-1185">Reference proteome</keyword>
<evidence type="ECO:0000256" key="1">
    <source>
        <dbReference type="SAM" id="SignalP"/>
    </source>
</evidence>
<evidence type="ECO:0008006" key="4">
    <source>
        <dbReference type="Google" id="ProtNLM"/>
    </source>
</evidence>
<keyword evidence="1" id="KW-0732">Signal</keyword>
<dbReference type="GeneID" id="15802948"/>
<dbReference type="Proteomes" id="UP000031512">
    <property type="component" value="Unassembled WGS sequence"/>
</dbReference>
<dbReference type="KEGG" id="beq:BEWA_053970"/>
<name>L1LDC1_THEEQ</name>
<sequence>MHLLSVSFTYILLLCKPIESYRGPIDVINPNNSISCSFDYIVDDIETRLIIPYKSSFITAIVESKNLIWKSLYEERCVMITLRLKDGKPLIAQMALILHPVVITKTLYKHDNLWKSDVLLMDTKDLKVHVDNITPFTLNIASGENEKCKAFETLMDKLLIRFYIPRPGYNATRVTCDGIKIWNDTPKIVDGVWKPQRRVVMTKVYMKDNYPYILHATVKDVHRKTTSKYFCRENDKWKKLKKVDFDSKRTALKELLQRNSKIDENVDEKINAYIQNEG</sequence>
<reference evidence="2 3" key="1">
    <citation type="journal article" date="2012" name="BMC Genomics">
        <title>Comparative genomic analysis and phylogenetic position of Theileria equi.</title>
        <authorList>
            <person name="Kappmeyer L.S."/>
            <person name="Thiagarajan M."/>
            <person name="Herndon D.R."/>
            <person name="Ramsay J.D."/>
            <person name="Caler E."/>
            <person name="Djikeng A."/>
            <person name="Gillespie J.J."/>
            <person name="Lau A.O."/>
            <person name="Roalson E.H."/>
            <person name="Silva J.C."/>
            <person name="Silva M.G."/>
            <person name="Suarez C.E."/>
            <person name="Ueti M.W."/>
            <person name="Nene V.M."/>
            <person name="Mealey R.H."/>
            <person name="Knowles D.P."/>
            <person name="Brayton K.A."/>
        </authorList>
    </citation>
    <scope>NUCLEOTIDE SEQUENCE [LARGE SCALE GENOMIC DNA]</scope>
    <source>
        <strain evidence="2 3">WA</strain>
    </source>
</reference>
<dbReference type="VEuPathDB" id="PiroplasmaDB:BEWA_053970"/>
<comment type="caution">
    <text evidence="2">The sequence shown here is derived from an EMBL/GenBank/DDBJ whole genome shotgun (WGS) entry which is preliminary data.</text>
</comment>
<accession>L1LDC1</accession>
<feature type="chain" id="PRO_5003952506" description="Signal peptide-containing protein" evidence="1">
    <location>
        <begin position="21"/>
        <end position="278"/>
    </location>
</feature>
<organism evidence="2 3">
    <name type="scientific">Theileria equi strain WA</name>
    <dbReference type="NCBI Taxonomy" id="1537102"/>
    <lineage>
        <taxon>Eukaryota</taxon>
        <taxon>Sar</taxon>
        <taxon>Alveolata</taxon>
        <taxon>Apicomplexa</taxon>
        <taxon>Aconoidasida</taxon>
        <taxon>Piroplasmida</taxon>
        <taxon>Theileriidae</taxon>
        <taxon>Theileria</taxon>
    </lineage>
</organism>
<evidence type="ECO:0000313" key="3">
    <source>
        <dbReference type="Proteomes" id="UP000031512"/>
    </source>
</evidence>
<feature type="signal peptide" evidence="1">
    <location>
        <begin position="1"/>
        <end position="20"/>
    </location>
</feature>
<protein>
    <recommendedName>
        <fullName evidence="4">Signal peptide-containing protein</fullName>
    </recommendedName>
</protein>
<dbReference type="RefSeq" id="XP_004832793.1">
    <property type="nucleotide sequence ID" value="XM_004832736.1"/>
</dbReference>
<gene>
    <name evidence="2" type="ORF">BEWA_053970</name>
</gene>
<evidence type="ECO:0000313" key="2">
    <source>
        <dbReference type="EMBL" id="EKX73341.1"/>
    </source>
</evidence>